<evidence type="ECO:0000313" key="4">
    <source>
        <dbReference type="Proteomes" id="UP000289506"/>
    </source>
</evidence>
<feature type="coiled-coil region" evidence="1">
    <location>
        <begin position="39"/>
        <end position="234"/>
    </location>
</feature>
<evidence type="ECO:0000256" key="2">
    <source>
        <dbReference type="SAM" id="SignalP"/>
    </source>
</evidence>
<dbReference type="RefSeq" id="WP_129720842.1">
    <property type="nucleotide sequence ID" value="NZ_LR214986.1"/>
</dbReference>
<dbReference type="PROSITE" id="PS51257">
    <property type="entry name" value="PROKAR_LIPOPROTEIN"/>
    <property type="match status" value="1"/>
</dbReference>
<keyword evidence="3" id="KW-0614">Plasmid</keyword>
<feature type="coiled-coil region" evidence="1">
    <location>
        <begin position="304"/>
        <end position="338"/>
    </location>
</feature>
<evidence type="ECO:0000256" key="1">
    <source>
        <dbReference type="SAM" id="Coils"/>
    </source>
</evidence>
<keyword evidence="2" id="KW-0732">Signal</keyword>
<evidence type="ECO:0000313" key="3">
    <source>
        <dbReference type="EMBL" id="VEU64968.1"/>
    </source>
</evidence>
<protein>
    <submittedName>
        <fullName evidence="3">Chromosome segregation protein SMC</fullName>
    </submittedName>
</protein>
<organism evidence="3 4">
    <name type="scientific">Mycoplasmopsis cynos</name>
    <dbReference type="NCBI Taxonomy" id="171284"/>
    <lineage>
        <taxon>Bacteria</taxon>
        <taxon>Bacillati</taxon>
        <taxon>Mycoplasmatota</taxon>
        <taxon>Mycoplasmoidales</taxon>
        <taxon>Metamycoplasmataceae</taxon>
        <taxon>Mycoplasmopsis</taxon>
    </lineage>
</organism>
<gene>
    <name evidence="3" type="ORF">NCTC10142_00736</name>
</gene>
<dbReference type="EMBL" id="LR214986">
    <property type="protein sequence ID" value="VEU64968.1"/>
    <property type="molecule type" value="Genomic_DNA"/>
</dbReference>
<feature type="coiled-coil region" evidence="1">
    <location>
        <begin position="445"/>
        <end position="563"/>
    </location>
</feature>
<feature type="chain" id="PRO_5019192246" evidence="2">
    <location>
        <begin position="21"/>
        <end position="564"/>
    </location>
</feature>
<dbReference type="SUPFAM" id="SSF57997">
    <property type="entry name" value="Tropomyosin"/>
    <property type="match status" value="1"/>
</dbReference>
<dbReference type="Proteomes" id="UP000289506">
    <property type="component" value="Plasmid 13"/>
</dbReference>
<name>A0A449AIX8_9BACT</name>
<accession>A0A449AIX8</accession>
<reference evidence="3 4" key="1">
    <citation type="submission" date="2019-01" db="EMBL/GenBank/DDBJ databases">
        <authorList>
            <consortium name="Pathogen Informatics"/>
        </authorList>
    </citation>
    <scope>NUCLEOTIDE SEQUENCE [LARGE SCALE GENOMIC DNA]</scope>
    <source>
        <strain evidence="3 4">NCTC10142</strain>
        <plasmid evidence="4">13</plasmid>
    </source>
</reference>
<keyword evidence="1" id="KW-0175">Coiled coil</keyword>
<sequence>MKSKKMSLILGIAMPLSIIASSSSIIGCNILDKPKSKNSEELKDEIKSLNEKAQHLLESKTQKEKDNALLQNKLQKVTSDFRTKEDNVKLLEKEIQKLEQRFNLLNNKQVPLQRELTEIIKKLNDFQAKLETNKKEQTKIENDLAKEKENEKITKLEIEQKTNELDKKDAIKKKAEAEKEYSGGFFDDKNDEVNELAKKLEESKKYEAEIKSKYIEEEKKLTKIEIKLKELKEAKEKSITSDADEKYASEEFLKSKENVEKQFYNIKQWVVESRKINSELKEVSEWLKNHSESSKPENINYFEYKENINKQKELSSEIEKLQKNIVDAAKLIHEYKEDVEFWKDPLSVLNPTLLKNIEDFVREKYLFNYEKDNLVLVLGLEKRDAIENRKEIEAYLDDANFDFTKWQYDYSERERAFKTAEKDFNDIKKAKEMAVEKQNNIRNEIGQKTKEISNKTDEINQLKSQVKQLQQEKTNKEKLLKNVDEATKNEEKDLANLKTKIANLKNDLKLANEAKVNVEKELNITRAKKENLERELSNIDTQIQRNKYNLELASKKLEKLQINK</sequence>
<dbReference type="AlphaFoldDB" id="A0A449AIX8"/>
<geneLocation type="plasmid" evidence="3 4">
    <name>13</name>
</geneLocation>
<feature type="signal peptide" evidence="2">
    <location>
        <begin position="1"/>
        <end position="20"/>
    </location>
</feature>
<proteinExistence type="predicted"/>